<accession>A0ABS0LYC3</accession>
<evidence type="ECO:0000313" key="2">
    <source>
        <dbReference type="Proteomes" id="UP000635335"/>
    </source>
</evidence>
<organism evidence="1 2">
    <name type="scientific">Serratia surfactantfaciens</name>
    <dbReference type="NCBI Taxonomy" id="2741499"/>
    <lineage>
        <taxon>Bacteria</taxon>
        <taxon>Pseudomonadati</taxon>
        <taxon>Pseudomonadota</taxon>
        <taxon>Gammaproteobacteria</taxon>
        <taxon>Enterobacterales</taxon>
        <taxon>Yersiniaceae</taxon>
        <taxon>Serratia</taxon>
    </lineage>
</organism>
<proteinExistence type="predicted"/>
<evidence type="ECO:0008006" key="3">
    <source>
        <dbReference type="Google" id="ProtNLM"/>
    </source>
</evidence>
<evidence type="ECO:0000313" key="1">
    <source>
        <dbReference type="EMBL" id="MBH1920320.1"/>
    </source>
</evidence>
<reference evidence="1 2" key="1">
    <citation type="submission" date="2020-11" db="EMBL/GenBank/DDBJ databases">
        <title>Enhanced detection system for hospital associated transmission using whole genome sequencing surveillance.</title>
        <authorList>
            <person name="Harrison L.H."/>
            <person name="Van Tyne D."/>
            <person name="Marsh J.W."/>
            <person name="Griffith M.P."/>
            <person name="Snyder D.J."/>
            <person name="Cooper V.S."/>
            <person name="Mustapha M."/>
        </authorList>
    </citation>
    <scope>NUCLEOTIDE SEQUENCE [LARGE SCALE GENOMIC DNA]</scope>
    <source>
        <strain evidence="1 2">SER00227</strain>
    </source>
</reference>
<keyword evidence="2" id="KW-1185">Reference proteome</keyword>
<comment type="caution">
    <text evidence="1">The sequence shown here is derived from an EMBL/GenBank/DDBJ whole genome shotgun (WGS) entry which is preliminary data.</text>
</comment>
<gene>
    <name evidence="1" type="ORF">I5U16_09185</name>
</gene>
<dbReference type="EMBL" id="JADUMB010000002">
    <property type="protein sequence ID" value="MBH1920320.1"/>
    <property type="molecule type" value="Genomic_DNA"/>
</dbReference>
<dbReference type="RefSeq" id="WP_019453261.1">
    <property type="nucleotide sequence ID" value="NZ_CP016948.1"/>
</dbReference>
<protein>
    <recommendedName>
        <fullName evidence="3">VapC45 PIN like domain-containing protein</fullName>
    </recommendedName>
</protein>
<dbReference type="Proteomes" id="UP000635335">
    <property type="component" value="Unassembled WGS sequence"/>
</dbReference>
<name>A0ABS0LYC3_9GAMM</name>
<sequence length="126" mass="14231">MSLDTADFPLVWMRRSGRDTQADLAEFSALLARAEPFVLMTDRSVGDEEEEGHDRDARTQVALWKRDNREALKLWVKGMIMLEPDDAKRTAAEEFAEYGAKFWGYPVLVAADEAAGRVLAQTLLIK</sequence>